<dbReference type="Pfam" id="PF00067">
    <property type="entry name" value="p450"/>
    <property type="match status" value="1"/>
</dbReference>
<dbReference type="CDD" id="cd11041">
    <property type="entry name" value="CYP503A1-like"/>
    <property type="match status" value="1"/>
</dbReference>
<comment type="similarity">
    <text evidence="2 9">Belongs to the cytochrome P450 family.</text>
</comment>
<name>A0A8E2E0K5_9PEZI</name>
<reference evidence="11 12" key="1">
    <citation type="journal article" date="2016" name="Nat. Commun.">
        <title>Ectomycorrhizal ecology is imprinted in the genome of the dominant symbiotic fungus Cenococcum geophilum.</title>
        <authorList>
            <consortium name="DOE Joint Genome Institute"/>
            <person name="Peter M."/>
            <person name="Kohler A."/>
            <person name="Ohm R.A."/>
            <person name="Kuo A."/>
            <person name="Krutzmann J."/>
            <person name="Morin E."/>
            <person name="Arend M."/>
            <person name="Barry K.W."/>
            <person name="Binder M."/>
            <person name="Choi C."/>
            <person name="Clum A."/>
            <person name="Copeland A."/>
            <person name="Grisel N."/>
            <person name="Haridas S."/>
            <person name="Kipfer T."/>
            <person name="LaButti K."/>
            <person name="Lindquist E."/>
            <person name="Lipzen A."/>
            <person name="Maire R."/>
            <person name="Meier B."/>
            <person name="Mihaltcheva S."/>
            <person name="Molinier V."/>
            <person name="Murat C."/>
            <person name="Poggeler S."/>
            <person name="Quandt C.A."/>
            <person name="Sperisen C."/>
            <person name="Tritt A."/>
            <person name="Tisserant E."/>
            <person name="Crous P.W."/>
            <person name="Henrissat B."/>
            <person name="Nehls U."/>
            <person name="Egli S."/>
            <person name="Spatafora J.W."/>
            <person name="Grigoriev I.V."/>
            <person name="Martin F.M."/>
        </authorList>
    </citation>
    <scope>NUCLEOTIDE SEQUENCE [LARGE SCALE GENOMIC DNA]</scope>
    <source>
        <strain evidence="11 12">CBS 459.81</strain>
    </source>
</reference>
<evidence type="ECO:0000256" key="2">
    <source>
        <dbReference type="ARBA" id="ARBA00010617"/>
    </source>
</evidence>
<keyword evidence="4 8" id="KW-0479">Metal-binding</keyword>
<dbReference type="AlphaFoldDB" id="A0A8E2E0K5"/>
<dbReference type="EMBL" id="KV745381">
    <property type="protein sequence ID" value="OCK74983.1"/>
    <property type="molecule type" value="Genomic_DNA"/>
</dbReference>
<dbReference type="GO" id="GO:0005506">
    <property type="term" value="F:iron ion binding"/>
    <property type="evidence" value="ECO:0007669"/>
    <property type="project" value="InterPro"/>
</dbReference>
<evidence type="ECO:0000313" key="11">
    <source>
        <dbReference type="EMBL" id="OCK74983.1"/>
    </source>
</evidence>
<dbReference type="PANTHER" id="PTHR46206:SF2">
    <property type="entry name" value="CYTOCHROME P450 MONOOXYGENASE AUSG-RELATED"/>
    <property type="match status" value="1"/>
</dbReference>
<dbReference type="PROSITE" id="PS00086">
    <property type="entry name" value="CYTOCHROME_P450"/>
    <property type="match status" value="1"/>
</dbReference>
<evidence type="ECO:0000256" key="1">
    <source>
        <dbReference type="ARBA" id="ARBA00001971"/>
    </source>
</evidence>
<dbReference type="InterPro" id="IPR001128">
    <property type="entry name" value="Cyt_P450"/>
</dbReference>
<keyword evidence="6 8" id="KW-0408">Iron</keyword>
<gene>
    <name evidence="11" type="ORF">K432DRAFT_309538</name>
</gene>
<evidence type="ECO:0000313" key="12">
    <source>
        <dbReference type="Proteomes" id="UP000250266"/>
    </source>
</evidence>
<evidence type="ECO:0000256" key="10">
    <source>
        <dbReference type="SAM" id="SignalP"/>
    </source>
</evidence>
<comment type="cofactor">
    <cofactor evidence="1 8">
        <name>heme</name>
        <dbReference type="ChEBI" id="CHEBI:30413"/>
    </cofactor>
</comment>
<organism evidence="11 12">
    <name type="scientific">Lepidopterella palustris CBS 459.81</name>
    <dbReference type="NCBI Taxonomy" id="1314670"/>
    <lineage>
        <taxon>Eukaryota</taxon>
        <taxon>Fungi</taxon>
        <taxon>Dikarya</taxon>
        <taxon>Ascomycota</taxon>
        <taxon>Pezizomycotina</taxon>
        <taxon>Dothideomycetes</taxon>
        <taxon>Pleosporomycetidae</taxon>
        <taxon>Mytilinidiales</taxon>
        <taxon>Argynnaceae</taxon>
        <taxon>Lepidopterella</taxon>
    </lineage>
</organism>
<dbReference type="GO" id="GO:0016705">
    <property type="term" value="F:oxidoreductase activity, acting on paired donors, with incorporation or reduction of molecular oxygen"/>
    <property type="evidence" value="ECO:0007669"/>
    <property type="project" value="InterPro"/>
</dbReference>
<protein>
    <submittedName>
        <fullName evidence="11">Cytochrome P450</fullName>
    </submittedName>
</protein>
<dbReference type="PANTHER" id="PTHR46206">
    <property type="entry name" value="CYTOCHROME P450"/>
    <property type="match status" value="1"/>
</dbReference>
<keyword evidence="10" id="KW-0732">Signal</keyword>
<dbReference type="SUPFAM" id="SSF48264">
    <property type="entry name" value="Cytochrome P450"/>
    <property type="match status" value="1"/>
</dbReference>
<sequence>MVVVAVIALLASYNVGERPYPGFDLVGKNASETSNWPAKKRWMTSARNLVYADISQSQRPFQVIGSSGPLIILPPHFIEEVRKDERMTFSSWIKKDFFTTYPGFEGFRPAADNTIFVNSVRTGLTQSLGHVVGTLADETKLSLKELLPLSNEWQETRFDEAALRIVARLSSRTFLPEPLCHNEEWLRISVNYTVDFFKGAYVLRTFPPIVRFFIHWFLPQTQKLRKEVETARSIIQPELIARRKEQEADSKAGRKSKRYMDAIEWIQQSATTSGEPCDPVVVMLSYTIAAVHTTTITFANMVYNLMSNPEYIDLLREELIAVFNEEPGWTKARLYKLKLMDSCMKESNRLDPASLMTVNRVADEIITLSDGTVIPKGAKLTVPNMRLTDASIYEDPYKFNGRRFYDMRKMPDNESKHQFVTTSENYLPFGHGKHACPGRFFASNEIKVVLAHLLLQYDFKFPDDQGRPKTVEIGLDRGNPKARVLFRARTPEVSLD</sequence>
<evidence type="ECO:0000256" key="4">
    <source>
        <dbReference type="ARBA" id="ARBA00022723"/>
    </source>
</evidence>
<accession>A0A8E2E0K5</accession>
<evidence type="ECO:0000256" key="8">
    <source>
        <dbReference type="PIRSR" id="PIRSR602403-1"/>
    </source>
</evidence>
<dbReference type="InterPro" id="IPR002403">
    <property type="entry name" value="Cyt_P450_E_grp-IV"/>
</dbReference>
<evidence type="ECO:0000256" key="6">
    <source>
        <dbReference type="ARBA" id="ARBA00023004"/>
    </source>
</evidence>
<evidence type="ECO:0000256" key="3">
    <source>
        <dbReference type="ARBA" id="ARBA00022617"/>
    </source>
</evidence>
<dbReference type="PRINTS" id="PR00465">
    <property type="entry name" value="EP450IV"/>
</dbReference>
<feature type="chain" id="PRO_5034641873" evidence="10">
    <location>
        <begin position="17"/>
        <end position="496"/>
    </location>
</feature>
<keyword evidence="5 9" id="KW-0560">Oxidoreductase</keyword>
<dbReference type="InterPro" id="IPR017972">
    <property type="entry name" value="Cyt_P450_CS"/>
</dbReference>
<feature type="signal peptide" evidence="10">
    <location>
        <begin position="1"/>
        <end position="16"/>
    </location>
</feature>
<dbReference type="OrthoDB" id="1844152at2759"/>
<keyword evidence="3 8" id="KW-0349">Heme</keyword>
<keyword evidence="12" id="KW-1185">Reference proteome</keyword>
<evidence type="ECO:0000256" key="7">
    <source>
        <dbReference type="ARBA" id="ARBA00023033"/>
    </source>
</evidence>
<keyword evidence="7 9" id="KW-0503">Monooxygenase</keyword>
<feature type="binding site" description="axial binding residue" evidence="8">
    <location>
        <position position="436"/>
    </location>
    <ligand>
        <name>heme</name>
        <dbReference type="ChEBI" id="CHEBI:30413"/>
    </ligand>
    <ligandPart>
        <name>Fe</name>
        <dbReference type="ChEBI" id="CHEBI:18248"/>
    </ligandPart>
</feature>
<evidence type="ECO:0000256" key="5">
    <source>
        <dbReference type="ARBA" id="ARBA00023002"/>
    </source>
</evidence>
<dbReference type="InterPro" id="IPR036396">
    <property type="entry name" value="Cyt_P450_sf"/>
</dbReference>
<evidence type="ECO:0000256" key="9">
    <source>
        <dbReference type="RuleBase" id="RU000461"/>
    </source>
</evidence>
<dbReference type="Proteomes" id="UP000250266">
    <property type="component" value="Unassembled WGS sequence"/>
</dbReference>
<proteinExistence type="inferred from homology"/>
<dbReference type="Gene3D" id="1.10.630.10">
    <property type="entry name" value="Cytochrome P450"/>
    <property type="match status" value="1"/>
</dbReference>
<dbReference type="GO" id="GO:0004497">
    <property type="term" value="F:monooxygenase activity"/>
    <property type="evidence" value="ECO:0007669"/>
    <property type="project" value="UniProtKB-KW"/>
</dbReference>
<dbReference type="GO" id="GO:0020037">
    <property type="term" value="F:heme binding"/>
    <property type="evidence" value="ECO:0007669"/>
    <property type="project" value="InterPro"/>
</dbReference>